<feature type="compositionally biased region" description="Polar residues" evidence="1">
    <location>
        <begin position="134"/>
        <end position="146"/>
    </location>
</feature>
<keyword evidence="3" id="KW-1185">Reference proteome</keyword>
<comment type="caution">
    <text evidence="2">The sequence shown here is derived from an EMBL/GenBank/DDBJ whole genome shotgun (WGS) entry which is preliminary data.</text>
</comment>
<protein>
    <submittedName>
        <fullName evidence="2">Uncharacterized protein</fullName>
    </submittedName>
</protein>
<evidence type="ECO:0000313" key="3">
    <source>
        <dbReference type="Proteomes" id="UP000324222"/>
    </source>
</evidence>
<evidence type="ECO:0000313" key="2">
    <source>
        <dbReference type="EMBL" id="MPC55612.1"/>
    </source>
</evidence>
<sequence length="175" mass="19346">MCYVLVWGGVEEGWEGVPVSPSCMGCVLGRERRSKGSTLVGTGPQHAFPPARERPGLGGGCPAHTPTHPPTHPSTKPTNPRTHPRRKALKDLGFWGCAPRRPRITEHHKQRGGRRRRRRRRRTKRYCTTAPHHLTTSSPSLNSRQIWNTSTSFPAGVDLAAPWGEATVSPMGPDR</sequence>
<dbReference type="EMBL" id="VSRR010013319">
    <property type="protein sequence ID" value="MPC55612.1"/>
    <property type="molecule type" value="Genomic_DNA"/>
</dbReference>
<feature type="compositionally biased region" description="Basic residues" evidence="1">
    <location>
        <begin position="100"/>
        <end position="125"/>
    </location>
</feature>
<dbReference type="AlphaFoldDB" id="A0A5B7G9S1"/>
<dbReference type="Proteomes" id="UP000324222">
    <property type="component" value="Unassembled WGS sequence"/>
</dbReference>
<reference evidence="2 3" key="1">
    <citation type="submission" date="2019-05" db="EMBL/GenBank/DDBJ databases">
        <title>Another draft genome of Portunus trituberculatus and its Hox gene families provides insights of decapod evolution.</title>
        <authorList>
            <person name="Jeong J.-H."/>
            <person name="Song I."/>
            <person name="Kim S."/>
            <person name="Choi T."/>
            <person name="Kim D."/>
            <person name="Ryu S."/>
            <person name="Kim W."/>
        </authorList>
    </citation>
    <scope>NUCLEOTIDE SEQUENCE [LARGE SCALE GENOMIC DNA]</scope>
    <source>
        <tissue evidence="2">Muscle</tissue>
    </source>
</reference>
<proteinExistence type="predicted"/>
<feature type="region of interest" description="Disordered" evidence="1">
    <location>
        <begin position="34"/>
        <end position="85"/>
    </location>
</feature>
<evidence type="ECO:0000256" key="1">
    <source>
        <dbReference type="SAM" id="MobiDB-lite"/>
    </source>
</evidence>
<name>A0A5B7G9S1_PORTR</name>
<gene>
    <name evidence="2" type="ORF">E2C01_049554</name>
</gene>
<accession>A0A5B7G9S1</accession>
<feature type="region of interest" description="Disordered" evidence="1">
    <location>
        <begin position="100"/>
        <end position="146"/>
    </location>
</feature>
<organism evidence="2 3">
    <name type="scientific">Portunus trituberculatus</name>
    <name type="common">Swimming crab</name>
    <name type="synonym">Neptunus trituberculatus</name>
    <dbReference type="NCBI Taxonomy" id="210409"/>
    <lineage>
        <taxon>Eukaryota</taxon>
        <taxon>Metazoa</taxon>
        <taxon>Ecdysozoa</taxon>
        <taxon>Arthropoda</taxon>
        <taxon>Crustacea</taxon>
        <taxon>Multicrustacea</taxon>
        <taxon>Malacostraca</taxon>
        <taxon>Eumalacostraca</taxon>
        <taxon>Eucarida</taxon>
        <taxon>Decapoda</taxon>
        <taxon>Pleocyemata</taxon>
        <taxon>Brachyura</taxon>
        <taxon>Eubrachyura</taxon>
        <taxon>Portunoidea</taxon>
        <taxon>Portunidae</taxon>
        <taxon>Portuninae</taxon>
        <taxon>Portunus</taxon>
    </lineage>
</organism>